<evidence type="ECO:0000313" key="6">
    <source>
        <dbReference type="EnsemblPlants" id="Kaladp0043s0167.1.v1.1.CDS.1"/>
    </source>
</evidence>
<organism evidence="6 7">
    <name type="scientific">Kalanchoe fedtschenkoi</name>
    <name type="common">Lavender scallops</name>
    <name type="synonym">South American air plant</name>
    <dbReference type="NCBI Taxonomy" id="63787"/>
    <lineage>
        <taxon>Eukaryota</taxon>
        <taxon>Viridiplantae</taxon>
        <taxon>Streptophyta</taxon>
        <taxon>Embryophyta</taxon>
        <taxon>Tracheophyta</taxon>
        <taxon>Spermatophyta</taxon>
        <taxon>Magnoliopsida</taxon>
        <taxon>eudicotyledons</taxon>
        <taxon>Gunneridae</taxon>
        <taxon>Pentapetalae</taxon>
        <taxon>Saxifragales</taxon>
        <taxon>Crassulaceae</taxon>
        <taxon>Kalanchoe</taxon>
    </lineage>
</organism>
<dbReference type="PANTHER" id="PTHR34359">
    <property type="entry name" value="CLAVATA3/ESR (CLE)-RELATED PROTEIN 10"/>
    <property type="match status" value="1"/>
</dbReference>
<dbReference type="Proteomes" id="UP000594263">
    <property type="component" value="Unplaced"/>
</dbReference>
<dbReference type="Gramene" id="Kaladp0043s0167.1.v1.1">
    <property type="protein sequence ID" value="Kaladp0043s0167.1.v1.1.CDS.1"/>
    <property type="gene ID" value="Kaladp0043s0167.v1.1"/>
</dbReference>
<proteinExistence type="inferred from homology"/>
<keyword evidence="4" id="KW-0379">Hydroxylation</keyword>
<evidence type="ECO:0000256" key="2">
    <source>
        <dbReference type="ARBA" id="ARBA00022473"/>
    </source>
</evidence>
<reference evidence="6" key="1">
    <citation type="submission" date="2021-01" db="UniProtKB">
        <authorList>
            <consortium name="EnsemblPlants"/>
        </authorList>
    </citation>
    <scope>IDENTIFICATION</scope>
</reference>
<evidence type="ECO:0000313" key="7">
    <source>
        <dbReference type="Proteomes" id="UP000594263"/>
    </source>
</evidence>
<evidence type="ECO:0000256" key="1">
    <source>
        <dbReference type="ARBA" id="ARBA00005416"/>
    </source>
</evidence>
<dbReference type="PANTHER" id="PTHR34359:SF5">
    <property type="entry name" value="CLAVATA3_ESR (CLE)-RELATED PROTEIN 9"/>
    <property type="match status" value="1"/>
</dbReference>
<protein>
    <recommendedName>
        <fullName evidence="8">CLAVATA3/ESR (CLE)-related protein 9</fullName>
    </recommendedName>
</protein>
<dbReference type="EnsemblPlants" id="Kaladp0043s0167.1.v1.1">
    <property type="protein sequence ID" value="Kaladp0043s0167.1.v1.1.CDS.1"/>
    <property type="gene ID" value="Kaladp0043s0167.v1.1"/>
</dbReference>
<comment type="similarity">
    <text evidence="1">Belongs to the CLV3/ESR signal peptide family.</text>
</comment>
<dbReference type="InterPro" id="IPR039618">
    <property type="entry name" value="CLE9-13"/>
</dbReference>
<sequence length="109" mass="12506">MPNPARSRSPSLLLIITVITTILCFLISSNASDIHRRRRRSTRVLITTPTTILRARQVCNAKYPPEICIQLQRMRRRRPPPLPPSMYEVDPKYGVQKRLVPSGPNPLHN</sequence>
<dbReference type="GO" id="GO:0030154">
    <property type="term" value="P:cell differentiation"/>
    <property type="evidence" value="ECO:0007669"/>
    <property type="project" value="UniProtKB-KW"/>
</dbReference>
<evidence type="ECO:0000256" key="3">
    <source>
        <dbReference type="ARBA" id="ARBA00022782"/>
    </source>
</evidence>
<keyword evidence="3" id="KW-0221">Differentiation</keyword>
<evidence type="ECO:0000256" key="4">
    <source>
        <dbReference type="ARBA" id="ARBA00023278"/>
    </source>
</evidence>
<feature type="region of interest" description="Disordered" evidence="5">
    <location>
        <begin position="77"/>
        <end position="109"/>
    </location>
</feature>
<dbReference type="AlphaFoldDB" id="A0A7N0TRD9"/>
<accession>A0A7N0TRD9</accession>
<evidence type="ECO:0008006" key="8">
    <source>
        <dbReference type="Google" id="ProtNLM"/>
    </source>
</evidence>
<keyword evidence="2" id="KW-0217">Developmental protein</keyword>
<keyword evidence="7" id="KW-1185">Reference proteome</keyword>
<name>A0A7N0TRD9_KALFE</name>
<evidence type="ECO:0000256" key="5">
    <source>
        <dbReference type="SAM" id="MobiDB-lite"/>
    </source>
</evidence>